<evidence type="ECO:0000313" key="7">
    <source>
        <dbReference type="Proteomes" id="UP000447355"/>
    </source>
</evidence>
<dbReference type="GO" id="GO:0003677">
    <property type="term" value="F:DNA binding"/>
    <property type="evidence" value="ECO:0007669"/>
    <property type="project" value="UniProtKB-KW"/>
</dbReference>
<name>A0A845GH85_9BURK</name>
<keyword evidence="3" id="KW-0238">DNA-binding</keyword>
<dbReference type="InterPro" id="IPR000119">
    <property type="entry name" value="Hist_DNA-bd"/>
</dbReference>
<organism evidence="6 7">
    <name type="scientific">Duganella vulcania</name>
    <dbReference type="NCBI Taxonomy" id="2692166"/>
    <lineage>
        <taxon>Bacteria</taxon>
        <taxon>Pseudomonadati</taxon>
        <taxon>Pseudomonadota</taxon>
        <taxon>Betaproteobacteria</taxon>
        <taxon>Burkholderiales</taxon>
        <taxon>Oxalobacteraceae</taxon>
        <taxon>Telluria group</taxon>
        <taxon>Duganella</taxon>
    </lineage>
</organism>
<dbReference type="Proteomes" id="UP000447355">
    <property type="component" value="Unassembled WGS sequence"/>
</dbReference>
<comment type="similarity">
    <text evidence="1 4">Belongs to the bacterial histone-like protein family.</text>
</comment>
<evidence type="ECO:0000256" key="5">
    <source>
        <dbReference type="SAM" id="MobiDB-lite"/>
    </source>
</evidence>
<sequence length="115" mass="12288">MNKRDLANAISEQNPQLTKRRCNEIVDIFFNAIANAVANGKHVQISGFGTFVKVPRKAKVGKNPATGEDIVIEAHNTVKFTTGKALKEQLNAGKPPCQSRTSAEPAAEPDATSGT</sequence>
<evidence type="ECO:0000313" key="6">
    <source>
        <dbReference type="EMBL" id="MYM92765.1"/>
    </source>
</evidence>
<evidence type="ECO:0000256" key="3">
    <source>
        <dbReference type="ARBA" id="ARBA00023125"/>
    </source>
</evidence>
<proteinExistence type="inferred from homology"/>
<dbReference type="GO" id="GO:0030527">
    <property type="term" value="F:structural constituent of chromatin"/>
    <property type="evidence" value="ECO:0007669"/>
    <property type="project" value="InterPro"/>
</dbReference>
<evidence type="ECO:0000256" key="1">
    <source>
        <dbReference type="ARBA" id="ARBA00010529"/>
    </source>
</evidence>
<dbReference type="RefSeq" id="WP_161082023.1">
    <property type="nucleotide sequence ID" value="NZ_WWCX01000001.1"/>
</dbReference>
<dbReference type="PANTHER" id="PTHR33175:SF3">
    <property type="entry name" value="DNA-BINDING PROTEIN HU-BETA"/>
    <property type="match status" value="1"/>
</dbReference>
<evidence type="ECO:0000256" key="2">
    <source>
        <dbReference type="ARBA" id="ARBA00023067"/>
    </source>
</evidence>
<evidence type="ECO:0000256" key="4">
    <source>
        <dbReference type="RuleBase" id="RU003939"/>
    </source>
</evidence>
<dbReference type="EMBL" id="WWCX01000001">
    <property type="protein sequence ID" value="MYM92765.1"/>
    <property type="molecule type" value="Genomic_DNA"/>
</dbReference>
<dbReference type="Gene3D" id="4.10.520.10">
    <property type="entry name" value="IHF-like DNA-binding proteins"/>
    <property type="match status" value="1"/>
</dbReference>
<evidence type="ECO:0008006" key="8">
    <source>
        <dbReference type="Google" id="ProtNLM"/>
    </source>
</evidence>
<dbReference type="SUPFAM" id="SSF47729">
    <property type="entry name" value="IHF-like DNA-binding proteins"/>
    <property type="match status" value="1"/>
</dbReference>
<dbReference type="GO" id="GO:0030261">
    <property type="term" value="P:chromosome condensation"/>
    <property type="evidence" value="ECO:0007669"/>
    <property type="project" value="UniProtKB-KW"/>
</dbReference>
<accession>A0A845GH85</accession>
<dbReference type="InterPro" id="IPR010992">
    <property type="entry name" value="IHF-like_DNA-bd_dom_sf"/>
</dbReference>
<dbReference type="AlphaFoldDB" id="A0A845GH85"/>
<dbReference type="PRINTS" id="PR01727">
    <property type="entry name" value="DNABINDINGHU"/>
</dbReference>
<protein>
    <recommendedName>
        <fullName evidence="8">Integration host factor subunit alpha</fullName>
    </recommendedName>
</protein>
<dbReference type="PANTHER" id="PTHR33175">
    <property type="entry name" value="DNA-BINDING PROTEIN HU"/>
    <property type="match status" value="1"/>
</dbReference>
<keyword evidence="2" id="KW-0226">DNA condensation</keyword>
<dbReference type="CDD" id="cd13836">
    <property type="entry name" value="IHF_B"/>
    <property type="match status" value="1"/>
</dbReference>
<dbReference type="SMART" id="SM00411">
    <property type="entry name" value="BHL"/>
    <property type="match status" value="1"/>
</dbReference>
<feature type="region of interest" description="Disordered" evidence="5">
    <location>
        <begin position="89"/>
        <end position="115"/>
    </location>
</feature>
<gene>
    <name evidence="6" type="ORF">GTP90_02685</name>
</gene>
<comment type="caution">
    <text evidence="6">The sequence shown here is derived from an EMBL/GenBank/DDBJ whole genome shotgun (WGS) entry which is preliminary data.</text>
</comment>
<reference evidence="6" key="1">
    <citation type="submission" date="2019-12" db="EMBL/GenBank/DDBJ databases">
        <title>Novel species isolated from a subtropical stream in China.</title>
        <authorList>
            <person name="Lu H."/>
        </authorList>
    </citation>
    <scope>NUCLEOTIDE SEQUENCE [LARGE SCALE GENOMIC DNA]</scope>
    <source>
        <strain evidence="6">FT81W</strain>
    </source>
</reference>
<dbReference type="Pfam" id="PF00216">
    <property type="entry name" value="Bac_DNA_binding"/>
    <property type="match status" value="1"/>
</dbReference>